<dbReference type="PATRIC" id="fig|582680.7.peg.1778"/>
<evidence type="ECO:0000313" key="1">
    <source>
        <dbReference type="EMBL" id="KJL24654.1"/>
    </source>
</evidence>
<dbReference type="OrthoDB" id="2426596at2"/>
<reference evidence="1 2" key="1">
    <citation type="submission" date="2015-02" db="EMBL/GenBank/DDBJ databases">
        <title>Draft genome sequences of ten Microbacterium spp. with emphasis on heavy metal contaminated environments.</title>
        <authorList>
            <person name="Corretto E."/>
        </authorList>
    </citation>
    <scope>NUCLEOTIDE SEQUENCE [LARGE SCALE GENOMIC DNA]</scope>
    <source>
        <strain evidence="1 2">DSM 23848</strain>
    </source>
</reference>
<sequence length="323" mass="35421">MRWVDDVEVGDWIRDRLDPGVDTMHDVVPRGFAAYARILHPAGVRSVTAGVVPTIDELRAMTEDEEEQALVGLRDDAATWADTAAAFGTVLHPLAQWNRIVRTPEGEDWRRRRSPDGREFTAPFEGELPPAALARVATHLAAHTTTPDDGVAGLWEGWGGLTGGYGTTGRTFMTFTDDPAEAHAAMLAESIHDPFNKPYQKAPWQDGILSREISEGARLELPQRSHVLFAVPPRVFADADWPLRVPWRDTVAEQHGFPPSAQHPSLIWPADHAWILVSEIDFDSTIVGGSEALVAALCADDRLEALPIPEGANLQWDADTVNA</sequence>
<protein>
    <submittedName>
        <fullName evidence="1">Uncharacterized protein</fullName>
    </submittedName>
</protein>
<comment type="caution">
    <text evidence="1">The sequence shown here is derived from an EMBL/GenBank/DDBJ whole genome shotgun (WGS) entry which is preliminary data.</text>
</comment>
<dbReference type="EMBL" id="JYIT01000073">
    <property type="protein sequence ID" value="KJL24654.1"/>
    <property type="molecule type" value="Genomic_DNA"/>
</dbReference>
<dbReference type="Proteomes" id="UP000033448">
    <property type="component" value="Unassembled WGS sequence"/>
</dbReference>
<evidence type="ECO:0000313" key="2">
    <source>
        <dbReference type="Proteomes" id="UP000033448"/>
    </source>
</evidence>
<name>A0A0F0KVZ6_9MICO</name>
<accession>A0A0F0KVZ6</accession>
<dbReference type="AlphaFoldDB" id="A0A0F0KVZ6"/>
<organism evidence="1 2">
    <name type="scientific">Microbacterium azadirachtae</name>
    <dbReference type="NCBI Taxonomy" id="582680"/>
    <lineage>
        <taxon>Bacteria</taxon>
        <taxon>Bacillati</taxon>
        <taxon>Actinomycetota</taxon>
        <taxon>Actinomycetes</taxon>
        <taxon>Micrococcales</taxon>
        <taxon>Microbacteriaceae</taxon>
        <taxon>Microbacterium</taxon>
    </lineage>
</organism>
<gene>
    <name evidence="1" type="ORF">RL72_01736</name>
</gene>
<dbReference type="RefSeq" id="WP_045250426.1">
    <property type="nucleotide sequence ID" value="NZ_JYIT01000073.1"/>
</dbReference>
<keyword evidence="2" id="KW-1185">Reference proteome</keyword>
<proteinExistence type="predicted"/>